<organism evidence="1 2">
    <name type="scientific">Ixodes persulcatus</name>
    <name type="common">Taiga tick</name>
    <dbReference type="NCBI Taxonomy" id="34615"/>
    <lineage>
        <taxon>Eukaryota</taxon>
        <taxon>Metazoa</taxon>
        <taxon>Ecdysozoa</taxon>
        <taxon>Arthropoda</taxon>
        <taxon>Chelicerata</taxon>
        <taxon>Arachnida</taxon>
        <taxon>Acari</taxon>
        <taxon>Parasitiformes</taxon>
        <taxon>Ixodida</taxon>
        <taxon>Ixodoidea</taxon>
        <taxon>Ixodidae</taxon>
        <taxon>Ixodinae</taxon>
        <taxon>Ixodes</taxon>
    </lineage>
</organism>
<evidence type="ECO:0000313" key="2">
    <source>
        <dbReference type="Proteomes" id="UP000805193"/>
    </source>
</evidence>
<protein>
    <submittedName>
        <fullName evidence="1">Uncharacterized protein</fullName>
    </submittedName>
</protein>
<dbReference type="Proteomes" id="UP000805193">
    <property type="component" value="Unassembled WGS sequence"/>
</dbReference>
<reference evidence="1 2" key="1">
    <citation type="journal article" date="2020" name="Cell">
        <title>Large-Scale Comparative Analyses of Tick Genomes Elucidate Their Genetic Diversity and Vector Capacities.</title>
        <authorList>
            <consortium name="Tick Genome and Microbiome Consortium (TIGMIC)"/>
            <person name="Jia N."/>
            <person name="Wang J."/>
            <person name="Shi W."/>
            <person name="Du L."/>
            <person name="Sun Y."/>
            <person name="Zhan W."/>
            <person name="Jiang J.F."/>
            <person name="Wang Q."/>
            <person name="Zhang B."/>
            <person name="Ji P."/>
            <person name="Bell-Sakyi L."/>
            <person name="Cui X.M."/>
            <person name="Yuan T.T."/>
            <person name="Jiang B.G."/>
            <person name="Yang W.F."/>
            <person name="Lam T.T."/>
            <person name="Chang Q.C."/>
            <person name="Ding S.J."/>
            <person name="Wang X.J."/>
            <person name="Zhu J.G."/>
            <person name="Ruan X.D."/>
            <person name="Zhao L."/>
            <person name="Wei J.T."/>
            <person name="Ye R.Z."/>
            <person name="Que T.C."/>
            <person name="Du C.H."/>
            <person name="Zhou Y.H."/>
            <person name="Cheng J.X."/>
            <person name="Dai P.F."/>
            <person name="Guo W.B."/>
            <person name="Han X.H."/>
            <person name="Huang E.J."/>
            <person name="Li L.F."/>
            <person name="Wei W."/>
            <person name="Gao Y.C."/>
            <person name="Liu J.Z."/>
            <person name="Shao H.Z."/>
            <person name="Wang X."/>
            <person name="Wang C.C."/>
            <person name="Yang T.C."/>
            <person name="Huo Q.B."/>
            <person name="Li W."/>
            <person name="Chen H.Y."/>
            <person name="Chen S.E."/>
            <person name="Zhou L.G."/>
            <person name="Ni X.B."/>
            <person name="Tian J.H."/>
            <person name="Sheng Y."/>
            <person name="Liu T."/>
            <person name="Pan Y.S."/>
            <person name="Xia L.Y."/>
            <person name="Li J."/>
            <person name="Zhao F."/>
            <person name="Cao W.C."/>
        </authorList>
    </citation>
    <scope>NUCLEOTIDE SEQUENCE [LARGE SCALE GENOMIC DNA]</scope>
    <source>
        <strain evidence="1">Iper-2018</strain>
    </source>
</reference>
<proteinExistence type="predicted"/>
<evidence type="ECO:0000313" key="1">
    <source>
        <dbReference type="EMBL" id="KAG0427458.1"/>
    </source>
</evidence>
<keyword evidence="2" id="KW-1185">Reference proteome</keyword>
<accession>A0AC60Q1C1</accession>
<gene>
    <name evidence="1" type="ORF">HPB47_025513</name>
</gene>
<dbReference type="EMBL" id="JABSTQ010009624">
    <property type="protein sequence ID" value="KAG0427458.1"/>
    <property type="molecule type" value="Genomic_DNA"/>
</dbReference>
<comment type="caution">
    <text evidence="1">The sequence shown here is derived from an EMBL/GenBank/DDBJ whole genome shotgun (WGS) entry which is preliminary data.</text>
</comment>
<sequence>MNHDITHLSFCIDEDDDEVIINENKLKASAVSYVIRRIRAGVSEPEDNGGEVCVGGAASEHLARKKENPYFPKETSCLVSKDNSRGSLDLFEDCETAEVATHPTPDQTDRQDPSVDCSTLACSPKKQAALKDRTSLGEQTTSGPPQPPCSQTVPPAKVPTLEDISLGTLFCRSIDLARDEEIQQEQPVVSLDEDKSGSASSLEDPSREVKAHQWIEQSCQTSFCYAEPPAQTSAPAPGSTRKVAMSASPRRFARTPTLRSPFGPVENLPCSEGGAASPCRRPLPGSSPSRIPARGAVKARGSPRQTAKSKESPSPFKLPRNRTPSSVPRSAGRINSPWAVESPVARYIHEKPAPPLVQIVKPKKSPSAKSLCAMASAGVTTARPRVPMAPLSAKKYQSSNMGILSKAGVNQYGPLEPFVIKHTVPEASLCETASGIEASVIQVIRK</sequence>
<name>A0AC60Q1C1_IXOPE</name>